<dbReference type="Gene3D" id="1.20.1530.20">
    <property type="match status" value="1"/>
</dbReference>
<feature type="transmembrane region" description="Helical" evidence="8">
    <location>
        <begin position="161"/>
        <end position="187"/>
    </location>
</feature>
<evidence type="ECO:0000256" key="3">
    <source>
        <dbReference type="ARBA" id="ARBA00022448"/>
    </source>
</evidence>
<dbReference type="InterPro" id="IPR002657">
    <property type="entry name" value="BilAc:Na_symport/Acr3"/>
</dbReference>
<evidence type="ECO:0000256" key="4">
    <source>
        <dbReference type="ARBA" id="ARBA00022475"/>
    </source>
</evidence>
<feature type="transmembrane region" description="Helical" evidence="8">
    <location>
        <begin position="207"/>
        <end position="227"/>
    </location>
</feature>
<keyword evidence="7 8" id="KW-0472">Membrane</keyword>
<comment type="subcellular location">
    <subcellularLocation>
        <location evidence="1">Cell membrane</location>
        <topology evidence="1">Multi-pass membrane protein</topology>
    </subcellularLocation>
</comment>
<feature type="transmembrane region" description="Helical" evidence="8">
    <location>
        <begin position="239"/>
        <end position="260"/>
    </location>
</feature>
<dbReference type="NCBIfam" id="TIGR00832">
    <property type="entry name" value="acr3"/>
    <property type="match status" value="1"/>
</dbReference>
<evidence type="ECO:0000256" key="7">
    <source>
        <dbReference type="ARBA" id="ARBA00023136"/>
    </source>
</evidence>
<proteinExistence type="inferred from homology"/>
<feature type="transmembrane region" description="Helical" evidence="8">
    <location>
        <begin position="29"/>
        <end position="48"/>
    </location>
</feature>
<dbReference type="InterPro" id="IPR004706">
    <property type="entry name" value="Arsenical-R_Acr3"/>
</dbReference>
<keyword evidence="3" id="KW-0813">Transport</keyword>
<organism evidence="9 10">
    <name type="scientific">[Candida] anglica</name>
    <dbReference type="NCBI Taxonomy" id="148631"/>
    <lineage>
        <taxon>Eukaryota</taxon>
        <taxon>Fungi</taxon>
        <taxon>Dikarya</taxon>
        <taxon>Ascomycota</taxon>
        <taxon>Saccharomycotina</taxon>
        <taxon>Pichiomycetes</taxon>
        <taxon>Debaryomycetaceae</taxon>
        <taxon>Kurtzmaniella</taxon>
    </lineage>
</organism>
<evidence type="ECO:0000256" key="6">
    <source>
        <dbReference type="ARBA" id="ARBA00022989"/>
    </source>
</evidence>
<sequence>MACRTTTSPPRGNSLALQILKDLSWTDRLLPLLIILAMIVGILLSVYAPSSRNDFDSSAKLEGVSVPLAIGLLVMMVPPLCKVEWENLHKFATQRAFLHQLWISFIINWVIGPFVMFGLAWLTLFDEDEYRTGIIMIGLARCIAMVLLWNDIADGDNTLCAIIVLINSLLQIVLYAPYQIFFCYAITGTSYGDNVGAAQTYPLVARSVAVYLGIPLGVGVIIRLAGLKLLGRDRYYKNLLPIVGPWALIGLLYTIVVIFIEKGDDFIKHIGSAFRCFVPLTLYFSIMWFGTFFGMRFISNTLYRRSNMVASEKSDETQPLCGCEDWKRGKWNQSSCSANYGETITQTFTAASNNFELSLAIAISIYGSGSKQAIAATFGPLLEVPILLALTYVAKIFKEKFAWVDVKRGVFDEEISAEDSEVSDESA</sequence>
<dbReference type="InterPro" id="IPR038770">
    <property type="entry name" value="Na+/solute_symporter_sf"/>
</dbReference>
<evidence type="ECO:0000313" key="10">
    <source>
        <dbReference type="Proteomes" id="UP001497600"/>
    </source>
</evidence>
<evidence type="ECO:0000256" key="8">
    <source>
        <dbReference type="SAM" id="Phobius"/>
    </source>
</evidence>
<evidence type="ECO:0000313" key="9">
    <source>
        <dbReference type="EMBL" id="CAK7896536.1"/>
    </source>
</evidence>
<dbReference type="EMBL" id="OZ004254">
    <property type="protein sequence ID" value="CAK7896536.1"/>
    <property type="molecule type" value="Genomic_DNA"/>
</dbReference>
<dbReference type="Pfam" id="PF01758">
    <property type="entry name" value="SBF"/>
    <property type="match status" value="1"/>
</dbReference>
<feature type="transmembrane region" description="Helical" evidence="8">
    <location>
        <begin position="101"/>
        <end position="124"/>
    </location>
</feature>
<protein>
    <submittedName>
        <fullName evidence="9">Arsenical-resistance protein 3</fullName>
    </submittedName>
</protein>
<evidence type="ECO:0000256" key="1">
    <source>
        <dbReference type="ARBA" id="ARBA00004651"/>
    </source>
</evidence>
<gene>
    <name evidence="9" type="primary">ARR3</name>
    <name evidence="9" type="ORF">CAAN4_B05534</name>
</gene>
<dbReference type="PANTHER" id="PTHR43057">
    <property type="entry name" value="ARSENITE EFFLUX TRANSPORTER"/>
    <property type="match status" value="1"/>
</dbReference>
<evidence type="ECO:0000256" key="2">
    <source>
        <dbReference type="ARBA" id="ARBA00010110"/>
    </source>
</evidence>
<keyword evidence="5 8" id="KW-0812">Transmembrane</keyword>
<dbReference type="PANTHER" id="PTHR43057:SF1">
    <property type="entry name" value="ARSENICAL-RESISTANCE PROTEIN 3"/>
    <property type="match status" value="1"/>
</dbReference>
<keyword evidence="4" id="KW-1003">Cell membrane</keyword>
<keyword evidence="6 8" id="KW-1133">Transmembrane helix</keyword>
<evidence type="ECO:0000256" key="5">
    <source>
        <dbReference type="ARBA" id="ARBA00022692"/>
    </source>
</evidence>
<feature type="transmembrane region" description="Helical" evidence="8">
    <location>
        <begin position="130"/>
        <end position="149"/>
    </location>
</feature>
<comment type="similarity">
    <text evidence="2">Belongs to the arsenical resistance-3 (ACR3) (TC 2.A.59) family.</text>
</comment>
<feature type="transmembrane region" description="Helical" evidence="8">
    <location>
        <begin position="280"/>
        <end position="298"/>
    </location>
</feature>
<reference evidence="9 10" key="1">
    <citation type="submission" date="2024-01" db="EMBL/GenBank/DDBJ databases">
        <authorList>
            <consortium name="Genoscope - CEA"/>
            <person name="William W."/>
        </authorList>
    </citation>
    <scope>NUCLEOTIDE SEQUENCE [LARGE SCALE GENOMIC DNA]</scope>
    <source>
        <strain evidence="9 10">29B2s-10</strain>
    </source>
</reference>
<keyword evidence="10" id="KW-1185">Reference proteome</keyword>
<feature type="transmembrane region" description="Helical" evidence="8">
    <location>
        <begin position="63"/>
        <end position="81"/>
    </location>
</feature>
<accession>A0ABP0E7F5</accession>
<name>A0ABP0E7F5_9ASCO</name>
<dbReference type="Proteomes" id="UP001497600">
    <property type="component" value="Chromosome B"/>
</dbReference>